<reference evidence="4" key="1">
    <citation type="journal article" date="2019" name="Int. J. Syst. Evol. Microbiol.">
        <title>The Global Catalogue of Microorganisms (GCM) 10K type strain sequencing project: providing services to taxonomists for standard genome sequencing and annotation.</title>
        <authorList>
            <consortium name="The Broad Institute Genomics Platform"/>
            <consortium name="The Broad Institute Genome Sequencing Center for Infectious Disease"/>
            <person name="Wu L."/>
            <person name="Ma J."/>
        </authorList>
    </citation>
    <scope>NUCLEOTIDE SEQUENCE [LARGE SCALE GENOMIC DNA]</scope>
    <source>
        <strain evidence="4">CCUG 56607</strain>
    </source>
</reference>
<feature type="region of interest" description="Disordered" evidence="1">
    <location>
        <begin position="158"/>
        <end position="181"/>
    </location>
</feature>
<evidence type="ECO:0000313" key="3">
    <source>
        <dbReference type="EMBL" id="MFD1020571.1"/>
    </source>
</evidence>
<accession>A0ABW3L5H7</accession>
<dbReference type="EMBL" id="JBHTKL010000005">
    <property type="protein sequence ID" value="MFD1020571.1"/>
    <property type="molecule type" value="Genomic_DNA"/>
</dbReference>
<dbReference type="PROSITE" id="PS51257">
    <property type="entry name" value="PROKAR_LIPOPROTEIN"/>
    <property type="match status" value="1"/>
</dbReference>
<name>A0ABW3L5H7_9BACI</name>
<protein>
    <submittedName>
        <fullName evidence="3">DUF4247 domain-containing protein</fullName>
    </submittedName>
</protein>
<dbReference type="Proteomes" id="UP001596990">
    <property type="component" value="Unassembled WGS sequence"/>
</dbReference>
<dbReference type="InterPro" id="IPR025341">
    <property type="entry name" value="DUF4247"/>
</dbReference>
<keyword evidence="4" id="KW-1185">Reference proteome</keyword>
<evidence type="ECO:0000313" key="4">
    <source>
        <dbReference type="Proteomes" id="UP001596990"/>
    </source>
</evidence>
<evidence type="ECO:0000256" key="2">
    <source>
        <dbReference type="SAM" id="SignalP"/>
    </source>
</evidence>
<evidence type="ECO:0000256" key="1">
    <source>
        <dbReference type="SAM" id="MobiDB-lite"/>
    </source>
</evidence>
<sequence>MNLKLAGVVLFIGVVLTGCSTIDAAVDNNFPMEDIVYDDQGNTSKVYRAYGRSVEKAATIIQEDSEPLHKASKDGKNLMIYDDYLVQVYKDIENPDDSLVEISGEKFVRNNYDSAFFTTYGIANEAEDEFDMDLDNRSGGSYIYTGYIGKSGYVKNSGNPSVRMSSDSSSGVRGGGPGAGK</sequence>
<feature type="compositionally biased region" description="Gly residues" evidence="1">
    <location>
        <begin position="172"/>
        <end position="181"/>
    </location>
</feature>
<organism evidence="3 4">
    <name type="scientific">Thalassobacillus hwangdonensis</name>
    <dbReference type="NCBI Taxonomy" id="546108"/>
    <lineage>
        <taxon>Bacteria</taxon>
        <taxon>Bacillati</taxon>
        <taxon>Bacillota</taxon>
        <taxon>Bacilli</taxon>
        <taxon>Bacillales</taxon>
        <taxon>Bacillaceae</taxon>
        <taxon>Thalassobacillus</taxon>
    </lineage>
</organism>
<proteinExistence type="predicted"/>
<dbReference type="Pfam" id="PF14042">
    <property type="entry name" value="DUF4247"/>
    <property type="match status" value="1"/>
</dbReference>
<feature type="compositionally biased region" description="Low complexity" evidence="1">
    <location>
        <begin position="160"/>
        <end position="171"/>
    </location>
</feature>
<gene>
    <name evidence="3" type="ORF">ACFQ2J_15385</name>
</gene>
<feature type="chain" id="PRO_5045221750" evidence="2">
    <location>
        <begin position="25"/>
        <end position="181"/>
    </location>
</feature>
<keyword evidence="2" id="KW-0732">Signal</keyword>
<dbReference type="RefSeq" id="WP_386062418.1">
    <property type="nucleotide sequence ID" value="NZ_JBHTKL010000005.1"/>
</dbReference>
<comment type="caution">
    <text evidence="3">The sequence shown here is derived from an EMBL/GenBank/DDBJ whole genome shotgun (WGS) entry which is preliminary data.</text>
</comment>
<feature type="signal peptide" evidence="2">
    <location>
        <begin position="1"/>
        <end position="24"/>
    </location>
</feature>